<dbReference type="Pfam" id="PF16087">
    <property type="entry name" value="DUF4817"/>
    <property type="match status" value="1"/>
</dbReference>
<dbReference type="Proteomes" id="UP000499080">
    <property type="component" value="Unassembled WGS sequence"/>
</dbReference>
<dbReference type="PANTHER" id="PTHR47326:SF1">
    <property type="entry name" value="HTH PSQ-TYPE DOMAIN-CONTAINING PROTEIN"/>
    <property type="match status" value="1"/>
</dbReference>
<dbReference type="InterPro" id="IPR032135">
    <property type="entry name" value="DUF4817"/>
</dbReference>
<organism evidence="2 3">
    <name type="scientific">Araneus ventricosus</name>
    <name type="common">Orbweaver spider</name>
    <name type="synonym">Epeira ventricosa</name>
    <dbReference type="NCBI Taxonomy" id="182803"/>
    <lineage>
        <taxon>Eukaryota</taxon>
        <taxon>Metazoa</taxon>
        <taxon>Ecdysozoa</taxon>
        <taxon>Arthropoda</taxon>
        <taxon>Chelicerata</taxon>
        <taxon>Arachnida</taxon>
        <taxon>Araneae</taxon>
        <taxon>Araneomorphae</taxon>
        <taxon>Entelegynae</taxon>
        <taxon>Araneoidea</taxon>
        <taxon>Araneidae</taxon>
        <taxon>Araneus</taxon>
    </lineage>
</organism>
<dbReference type="Gene3D" id="3.30.420.10">
    <property type="entry name" value="Ribonuclease H-like superfamily/Ribonuclease H"/>
    <property type="match status" value="1"/>
</dbReference>
<dbReference type="OrthoDB" id="6436917at2759"/>
<dbReference type="PANTHER" id="PTHR47326">
    <property type="entry name" value="TRANSPOSABLE ELEMENT TC3 TRANSPOSASE-LIKE PROTEIN"/>
    <property type="match status" value="1"/>
</dbReference>
<comment type="caution">
    <text evidence="2">The sequence shown here is derived from an EMBL/GenBank/DDBJ whole genome shotgun (WGS) entry which is preliminary data.</text>
</comment>
<evidence type="ECO:0000313" key="3">
    <source>
        <dbReference type="Proteomes" id="UP000499080"/>
    </source>
</evidence>
<gene>
    <name evidence="2" type="ORF">AVEN_164606_1</name>
</gene>
<sequence length="321" mass="38323">MAIPVQKTFCVLEFNKCHSVVTVQRRFRQRYNQEPPNANNIRRWHRMFEETGFLCKGKTSGRPRVSAENVERIRRTYERSPRKSTYEGSRELQMPQKTAWRVLRKRLKMKPYVIQLVQQLKQEDYGKRMSYATFMQESMEDETVADRLIFSDESTFHISGKVNRYNSRIWGTEKPSTVIEHERRDSAKVNVFCAISSRKLYGPFFFSERSVTSNVYLHMLEVWIMSQLDSDSTDYIFRQDGAPPYWSTEVHTFLNEHLPKRWIGRSGDADDVLFSWPPRYPDLTPCDFFLWVYVKDRMYVPPPCPKQLKNSKYAFVMRLRR</sequence>
<proteinExistence type="predicted"/>
<dbReference type="AlphaFoldDB" id="A0A4Y2B2N5"/>
<evidence type="ECO:0000259" key="1">
    <source>
        <dbReference type="Pfam" id="PF16087"/>
    </source>
</evidence>
<keyword evidence="3" id="KW-1185">Reference proteome</keyword>
<dbReference type="EMBL" id="BGPR01000048">
    <property type="protein sequence ID" value="GBL86450.1"/>
    <property type="molecule type" value="Genomic_DNA"/>
</dbReference>
<accession>A0A4Y2B2N5</accession>
<name>A0A4Y2B2N5_ARAVE</name>
<dbReference type="InterPro" id="IPR036397">
    <property type="entry name" value="RNaseH_sf"/>
</dbReference>
<feature type="domain" description="DUF4817" evidence="1">
    <location>
        <begin position="6"/>
        <end position="53"/>
    </location>
</feature>
<protein>
    <recommendedName>
        <fullName evidence="1">DUF4817 domain-containing protein</fullName>
    </recommendedName>
</protein>
<reference evidence="2 3" key="1">
    <citation type="journal article" date="2019" name="Sci. Rep.">
        <title>Orb-weaving spider Araneus ventricosus genome elucidates the spidroin gene catalogue.</title>
        <authorList>
            <person name="Kono N."/>
            <person name="Nakamura H."/>
            <person name="Ohtoshi R."/>
            <person name="Moran D.A.P."/>
            <person name="Shinohara A."/>
            <person name="Yoshida Y."/>
            <person name="Fujiwara M."/>
            <person name="Mori M."/>
            <person name="Tomita M."/>
            <person name="Arakawa K."/>
        </authorList>
    </citation>
    <scope>NUCLEOTIDE SEQUENCE [LARGE SCALE GENOMIC DNA]</scope>
</reference>
<dbReference type="GO" id="GO:0003676">
    <property type="term" value="F:nucleic acid binding"/>
    <property type="evidence" value="ECO:0007669"/>
    <property type="project" value="InterPro"/>
</dbReference>
<evidence type="ECO:0000313" key="2">
    <source>
        <dbReference type="EMBL" id="GBL86450.1"/>
    </source>
</evidence>